<keyword evidence="5" id="KW-0539">Nucleus</keyword>
<reference evidence="7" key="1">
    <citation type="submission" date="2020-04" db="EMBL/GenBank/DDBJ databases">
        <title>Draft genome resource of the tomato pathogen Pseudocercospora fuligena.</title>
        <authorList>
            <person name="Zaccaron A."/>
        </authorList>
    </citation>
    <scope>NUCLEOTIDE SEQUENCE</scope>
    <source>
        <strain evidence="7">PF001</strain>
    </source>
</reference>
<protein>
    <submittedName>
        <fullName evidence="7">Uncharacterized protein</fullName>
    </submittedName>
</protein>
<evidence type="ECO:0000313" key="7">
    <source>
        <dbReference type="EMBL" id="KAF7195693.1"/>
    </source>
</evidence>
<dbReference type="InterPro" id="IPR013900">
    <property type="entry name" value="RNR_inhibitor"/>
</dbReference>
<feature type="compositionally biased region" description="Polar residues" evidence="6">
    <location>
        <begin position="13"/>
        <end position="23"/>
    </location>
</feature>
<evidence type="ECO:0000256" key="5">
    <source>
        <dbReference type="ARBA" id="ARBA00023242"/>
    </source>
</evidence>
<dbReference type="GO" id="GO:0005737">
    <property type="term" value="C:cytoplasm"/>
    <property type="evidence" value="ECO:0007669"/>
    <property type="project" value="UniProtKB-SubCell"/>
</dbReference>
<dbReference type="PANTHER" id="PTHR28081:SF1">
    <property type="entry name" value="DAMAGE-REGULATED IMPORT FACILITATOR 1"/>
    <property type="match status" value="1"/>
</dbReference>
<comment type="subcellular location">
    <subcellularLocation>
        <location evidence="2">Cytoplasm</location>
    </subcellularLocation>
    <subcellularLocation>
        <location evidence="1">Nucleus</location>
    </subcellularLocation>
</comment>
<gene>
    <name evidence="7" type="ORF">HII31_03011</name>
</gene>
<dbReference type="EMBL" id="JABCIY010000038">
    <property type="protein sequence ID" value="KAF7195693.1"/>
    <property type="molecule type" value="Genomic_DNA"/>
</dbReference>
<dbReference type="PANTHER" id="PTHR28081">
    <property type="entry name" value="DAMAGE-REGULATED IMPORT FACILITATOR 1-RELATED"/>
    <property type="match status" value="1"/>
</dbReference>
<dbReference type="GO" id="GO:1990846">
    <property type="term" value="F:ribonucleoside-diphosphate reductase inhibitor activity"/>
    <property type="evidence" value="ECO:0007669"/>
    <property type="project" value="TreeGrafter"/>
</dbReference>
<dbReference type="OrthoDB" id="4072855at2759"/>
<feature type="compositionally biased region" description="Low complexity" evidence="6">
    <location>
        <begin position="135"/>
        <end position="156"/>
    </location>
</feature>
<keyword evidence="8" id="KW-1185">Reference proteome</keyword>
<feature type="compositionally biased region" description="Acidic residues" evidence="6">
    <location>
        <begin position="164"/>
        <end position="181"/>
    </location>
</feature>
<name>A0A8H6RQV2_9PEZI</name>
<dbReference type="GO" id="GO:0008104">
    <property type="term" value="P:intracellular protein localization"/>
    <property type="evidence" value="ECO:0007669"/>
    <property type="project" value="TreeGrafter"/>
</dbReference>
<sequence length="228" mass="25187">MATSSNHTRKRQYQPSNQTTLNSYFGRHVSGNAQPRSPMSPALPEDIQSSLVNVGMRVRKAMSDAQNPKAYGSAAAHLLPSSSAPVRVMPRQELQPFCGLHKTGGWAVQETPSSSAPAAMRQYGDYENEARPSLSMSQSTFPSTQSSFMSTTSSLSTKKRAYEDEAENEMDAFFDESEDAVSQEPDAPRPIARMRSRTRKNNSSNFVQIMNDNGDFEEAAFLMPMDVE</sequence>
<comment type="similarity">
    <text evidence="3">Belongs to the DIF1/spd1 family.</text>
</comment>
<evidence type="ECO:0000256" key="4">
    <source>
        <dbReference type="ARBA" id="ARBA00022490"/>
    </source>
</evidence>
<evidence type="ECO:0000256" key="3">
    <source>
        <dbReference type="ARBA" id="ARBA00005459"/>
    </source>
</evidence>
<dbReference type="Pfam" id="PF08591">
    <property type="entry name" value="RNR_inhib"/>
    <property type="match status" value="1"/>
</dbReference>
<evidence type="ECO:0000256" key="1">
    <source>
        <dbReference type="ARBA" id="ARBA00004123"/>
    </source>
</evidence>
<evidence type="ECO:0000256" key="2">
    <source>
        <dbReference type="ARBA" id="ARBA00004496"/>
    </source>
</evidence>
<accession>A0A8H6RQV2</accession>
<evidence type="ECO:0000256" key="6">
    <source>
        <dbReference type="SAM" id="MobiDB-lite"/>
    </source>
</evidence>
<organism evidence="7 8">
    <name type="scientific">Pseudocercospora fuligena</name>
    <dbReference type="NCBI Taxonomy" id="685502"/>
    <lineage>
        <taxon>Eukaryota</taxon>
        <taxon>Fungi</taxon>
        <taxon>Dikarya</taxon>
        <taxon>Ascomycota</taxon>
        <taxon>Pezizomycotina</taxon>
        <taxon>Dothideomycetes</taxon>
        <taxon>Dothideomycetidae</taxon>
        <taxon>Mycosphaerellales</taxon>
        <taxon>Mycosphaerellaceae</taxon>
        <taxon>Pseudocercospora</taxon>
    </lineage>
</organism>
<dbReference type="AlphaFoldDB" id="A0A8H6RQV2"/>
<proteinExistence type="inferred from homology"/>
<evidence type="ECO:0000313" key="8">
    <source>
        <dbReference type="Proteomes" id="UP000660729"/>
    </source>
</evidence>
<feature type="region of interest" description="Disordered" evidence="6">
    <location>
        <begin position="1"/>
        <end position="45"/>
    </location>
</feature>
<dbReference type="GO" id="GO:0005634">
    <property type="term" value="C:nucleus"/>
    <property type="evidence" value="ECO:0007669"/>
    <property type="project" value="UniProtKB-SubCell"/>
</dbReference>
<dbReference type="Proteomes" id="UP000660729">
    <property type="component" value="Unassembled WGS sequence"/>
</dbReference>
<comment type="caution">
    <text evidence="7">The sequence shown here is derived from an EMBL/GenBank/DDBJ whole genome shotgun (WGS) entry which is preliminary data.</text>
</comment>
<feature type="region of interest" description="Disordered" evidence="6">
    <location>
        <begin position="132"/>
        <end position="200"/>
    </location>
</feature>
<keyword evidence="4" id="KW-0963">Cytoplasm</keyword>